<accession>A0A834Y889</accession>
<reference evidence="1 2" key="1">
    <citation type="submission" date="2020-04" db="EMBL/GenBank/DDBJ databases">
        <title>Plant Genome Project.</title>
        <authorList>
            <person name="Zhang R.-G."/>
        </authorList>
    </citation>
    <scope>NUCLEOTIDE SEQUENCE [LARGE SCALE GENOMIC DNA]</scope>
    <source>
        <strain evidence="1">YNK0</strain>
        <tissue evidence="1">Leaf</tissue>
    </source>
</reference>
<keyword evidence="2" id="KW-1185">Reference proteome</keyword>
<proteinExistence type="predicted"/>
<evidence type="ECO:0000313" key="2">
    <source>
        <dbReference type="Proteomes" id="UP000655225"/>
    </source>
</evidence>
<gene>
    <name evidence="1" type="ORF">HHK36_032255</name>
</gene>
<dbReference type="AlphaFoldDB" id="A0A834Y889"/>
<sequence length="305" mass="33221">MMHIASDSSCEPIFCLAAAKWRNKDVSLVSFENILKISSYSTLPIVDGTGKSQQQSIAAFSSSDWSSLAASFLLARRQKKIYVEVFDLAPIKLTLSTAFQTDSVVSVIPNTRHKVDTTRSWDYRCHLGSSNPMGFARNVGLDIKDFLLVIAKGILQSIVAFTFDDQAVAKMEIQQKGIASHSNGVLNEFLEVFDCAGVIGNPLGFAKNVGLDIKDFLSVPAKGIFQSPTGLIAGMTQATTSLLSNTVYAISDAATQFSKTAHKSIVEFIFEDQAAPKMEKQQKGIASHINDVLNDLLEVHHLSIQ</sequence>
<name>A0A834Y889_TETSI</name>
<evidence type="ECO:0000313" key="1">
    <source>
        <dbReference type="EMBL" id="KAF8369723.1"/>
    </source>
</evidence>
<dbReference type="PANTHER" id="PTHR16166">
    <property type="entry name" value="VACUOLAR PROTEIN SORTING-ASSOCIATED PROTEIN VPS13"/>
    <property type="match status" value="1"/>
</dbReference>
<comment type="caution">
    <text evidence="1">The sequence shown here is derived from an EMBL/GenBank/DDBJ whole genome shotgun (WGS) entry which is preliminary data.</text>
</comment>
<dbReference type="InterPro" id="IPR026847">
    <property type="entry name" value="VPS13"/>
</dbReference>
<dbReference type="OrthoDB" id="428159at2759"/>
<dbReference type="EMBL" id="JABCRI010000559">
    <property type="protein sequence ID" value="KAF8369723.1"/>
    <property type="molecule type" value="Genomic_DNA"/>
</dbReference>
<dbReference type="GO" id="GO:0045053">
    <property type="term" value="P:protein retention in Golgi apparatus"/>
    <property type="evidence" value="ECO:0007669"/>
    <property type="project" value="TreeGrafter"/>
</dbReference>
<dbReference type="PANTHER" id="PTHR16166:SF143">
    <property type="entry name" value="PROTEIN SORTING-ASSOCIATED PROTEIN, PUTATIVE (DUF1162)-RELATED"/>
    <property type="match status" value="1"/>
</dbReference>
<protein>
    <submittedName>
        <fullName evidence="1">Uncharacterized protein</fullName>
    </submittedName>
</protein>
<dbReference type="Proteomes" id="UP000655225">
    <property type="component" value="Unassembled WGS sequence"/>
</dbReference>
<organism evidence="1 2">
    <name type="scientific">Tetracentron sinense</name>
    <name type="common">Spur-leaf</name>
    <dbReference type="NCBI Taxonomy" id="13715"/>
    <lineage>
        <taxon>Eukaryota</taxon>
        <taxon>Viridiplantae</taxon>
        <taxon>Streptophyta</taxon>
        <taxon>Embryophyta</taxon>
        <taxon>Tracheophyta</taxon>
        <taxon>Spermatophyta</taxon>
        <taxon>Magnoliopsida</taxon>
        <taxon>Trochodendrales</taxon>
        <taxon>Trochodendraceae</taxon>
        <taxon>Tetracentron</taxon>
    </lineage>
</organism>
<dbReference type="GO" id="GO:0006623">
    <property type="term" value="P:protein targeting to vacuole"/>
    <property type="evidence" value="ECO:0007669"/>
    <property type="project" value="TreeGrafter"/>
</dbReference>